<proteinExistence type="predicted"/>
<protein>
    <submittedName>
        <fullName evidence="1">Uncharacterized protein</fullName>
    </submittedName>
</protein>
<keyword evidence="2" id="KW-1185">Reference proteome</keyword>
<dbReference type="Proteomes" id="UP001165960">
    <property type="component" value="Unassembled WGS sequence"/>
</dbReference>
<evidence type="ECO:0000313" key="2">
    <source>
        <dbReference type="Proteomes" id="UP001165960"/>
    </source>
</evidence>
<gene>
    <name evidence="1" type="ORF">DSO57_1034116</name>
</gene>
<reference evidence="1" key="1">
    <citation type="submission" date="2022-04" db="EMBL/GenBank/DDBJ databases">
        <title>Genome of the entomopathogenic fungus Entomophthora muscae.</title>
        <authorList>
            <person name="Elya C."/>
            <person name="Lovett B.R."/>
            <person name="Lee E."/>
            <person name="Macias A.M."/>
            <person name="Hajek A.E."/>
            <person name="De Bivort B.L."/>
            <person name="Kasson M.T."/>
            <person name="De Fine Licht H.H."/>
            <person name="Stajich J.E."/>
        </authorList>
    </citation>
    <scope>NUCLEOTIDE SEQUENCE</scope>
    <source>
        <strain evidence="1">Berkeley</strain>
    </source>
</reference>
<dbReference type="EMBL" id="QTSX02005959">
    <property type="protein sequence ID" value="KAJ9056346.1"/>
    <property type="molecule type" value="Genomic_DNA"/>
</dbReference>
<organism evidence="1 2">
    <name type="scientific">Entomophthora muscae</name>
    <dbReference type="NCBI Taxonomy" id="34485"/>
    <lineage>
        <taxon>Eukaryota</taxon>
        <taxon>Fungi</taxon>
        <taxon>Fungi incertae sedis</taxon>
        <taxon>Zoopagomycota</taxon>
        <taxon>Entomophthoromycotina</taxon>
        <taxon>Entomophthoromycetes</taxon>
        <taxon>Entomophthorales</taxon>
        <taxon>Entomophthoraceae</taxon>
        <taxon>Entomophthora</taxon>
    </lineage>
</organism>
<name>A0ACC2S2B7_9FUNG</name>
<evidence type="ECO:0000313" key="1">
    <source>
        <dbReference type="EMBL" id="KAJ9056346.1"/>
    </source>
</evidence>
<accession>A0ACC2S2B7</accession>
<comment type="caution">
    <text evidence="1">The sequence shown here is derived from an EMBL/GenBank/DDBJ whole genome shotgun (WGS) entry which is preliminary data.</text>
</comment>
<sequence>MKLDAEVMRAAAALSLFCVFVNGLGFQNPSHGPMLSGLGYSALRSGGCKTIAEVEDELELVNNHTARIRVYGNECEQLRMVFGAIIQRKLRLRVLVGLWTRSQTLVVETDKLAMLLKEDTSFPPLVLGVTVGNEDIFNGVPQAQVISNMRQVRVRMIQHGFQSISISTAEVGHLWSRELARASDVVYANIYSFFSRRSDHPDMRIAAQSIVQQAQTIAANVAGSKPVVISETGWPSAGNRSVEYFDDPSIDNQRTFLELLVCNTRKHNLDFFALEAFDASWKPGPSIEANFGVLNRHGSFKAGYLNPPCHC</sequence>